<protein>
    <submittedName>
        <fullName evidence="11">Respiratory nitrate reductase subunit gamma</fullName>
    </submittedName>
</protein>
<dbReference type="InterPro" id="IPR023234">
    <property type="entry name" value="NarG-like_domain"/>
</dbReference>
<evidence type="ECO:0000256" key="1">
    <source>
        <dbReference type="ARBA" id="ARBA00004651"/>
    </source>
</evidence>
<dbReference type="GO" id="GO:0020037">
    <property type="term" value="F:heme binding"/>
    <property type="evidence" value="ECO:0007669"/>
    <property type="project" value="TreeGrafter"/>
</dbReference>
<proteinExistence type="predicted"/>
<evidence type="ECO:0000256" key="3">
    <source>
        <dbReference type="ARBA" id="ARBA00022475"/>
    </source>
</evidence>
<keyword evidence="5" id="KW-0249">Electron transport</keyword>
<dbReference type="RefSeq" id="WP_196152544.1">
    <property type="nucleotide sequence ID" value="NZ_JADMLG010000014.1"/>
</dbReference>
<dbReference type="SUPFAM" id="SSF103501">
    <property type="entry name" value="Respiratory nitrate reductase 1 gamma chain"/>
    <property type="match status" value="1"/>
</dbReference>
<reference evidence="11" key="1">
    <citation type="submission" date="2020-11" db="EMBL/GenBank/DDBJ databases">
        <title>Nocardia NEAU-351.nov., a novel actinomycete isolated from the cow dung.</title>
        <authorList>
            <person name="Zhang X."/>
        </authorList>
    </citation>
    <scope>NUCLEOTIDE SEQUENCE</scope>
    <source>
        <strain evidence="11">NEAU-351</strain>
    </source>
</reference>
<dbReference type="Gene3D" id="1.20.950.20">
    <property type="entry name" value="Transmembrane di-heme cytochromes, Chain C"/>
    <property type="match status" value="1"/>
</dbReference>
<feature type="transmembrane region" description="Helical" evidence="9">
    <location>
        <begin position="6"/>
        <end position="25"/>
    </location>
</feature>
<dbReference type="PANTHER" id="PTHR30598:SF3">
    <property type="entry name" value="RESPIRATORY NITRATE REDUCTASE 1 GAMMA CHAIN"/>
    <property type="match status" value="1"/>
</dbReference>
<dbReference type="AlphaFoldDB" id="A0A931IGN5"/>
<comment type="subcellular location">
    <subcellularLocation>
        <location evidence="1">Cell membrane</location>
        <topology evidence="1">Multi-pass membrane protein</topology>
    </subcellularLocation>
</comment>
<dbReference type="GO" id="GO:0005886">
    <property type="term" value="C:plasma membrane"/>
    <property type="evidence" value="ECO:0007669"/>
    <property type="project" value="UniProtKB-SubCell"/>
</dbReference>
<dbReference type="Pfam" id="PF02665">
    <property type="entry name" value="Nitrate_red_gam"/>
    <property type="match status" value="1"/>
</dbReference>
<evidence type="ECO:0000256" key="6">
    <source>
        <dbReference type="ARBA" id="ARBA00022989"/>
    </source>
</evidence>
<dbReference type="GO" id="GO:0019645">
    <property type="term" value="P:anaerobic electron transport chain"/>
    <property type="evidence" value="ECO:0007669"/>
    <property type="project" value="TreeGrafter"/>
</dbReference>
<feature type="domain" description="NarG-like" evidence="10">
    <location>
        <begin position="4"/>
        <end position="208"/>
    </location>
</feature>
<sequence>MPAVLWILLPYLAAASFVTGHVWRYRRDRFRGFTVAPDAARTHRLALLALRIGFTLVLAARLVDLATAGHDSRLTGPAFAIMITVEGIGGVLTGVGGVLLLLPDLIGASRPVTPLDRITVPVLIAALFSGIAMRFDPNSAGNRYRTAETLYAWIRSLPSTHPNADAIAQAPVIYQARGAILMLIVAIWPYTRLSGIFAGPVVRFVRRYTGRDHTEAESAAER</sequence>
<evidence type="ECO:0000256" key="9">
    <source>
        <dbReference type="SAM" id="Phobius"/>
    </source>
</evidence>
<keyword evidence="3" id="KW-1003">Cell membrane</keyword>
<evidence type="ECO:0000256" key="2">
    <source>
        <dbReference type="ARBA" id="ARBA00022448"/>
    </source>
</evidence>
<feature type="transmembrane region" description="Helical" evidence="9">
    <location>
        <begin position="78"/>
        <end position="102"/>
    </location>
</feature>
<evidence type="ECO:0000256" key="7">
    <source>
        <dbReference type="ARBA" id="ARBA00023002"/>
    </source>
</evidence>
<keyword evidence="12" id="KW-1185">Reference proteome</keyword>
<keyword evidence="8 9" id="KW-0472">Membrane</keyword>
<dbReference type="GO" id="GO:0009055">
    <property type="term" value="F:electron transfer activity"/>
    <property type="evidence" value="ECO:0007669"/>
    <property type="project" value="TreeGrafter"/>
</dbReference>
<feature type="transmembrane region" description="Helical" evidence="9">
    <location>
        <begin position="45"/>
        <end position="63"/>
    </location>
</feature>
<feature type="transmembrane region" description="Helical" evidence="9">
    <location>
        <begin position="179"/>
        <end position="202"/>
    </location>
</feature>
<gene>
    <name evidence="11" type="ORF">IT779_28600</name>
</gene>
<accession>A0A931IGN5</accession>
<keyword evidence="4 9" id="KW-0812">Transmembrane</keyword>
<dbReference type="InterPro" id="IPR036197">
    <property type="entry name" value="NarG-like_sf"/>
</dbReference>
<dbReference type="GO" id="GO:0008940">
    <property type="term" value="F:nitrate reductase activity"/>
    <property type="evidence" value="ECO:0007669"/>
    <property type="project" value="TreeGrafter"/>
</dbReference>
<comment type="caution">
    <text evidence="11">The sequence shown here is derived from an EMBL/GenBank/DDBJ whole genome shotgun (WGS) entry which is preliminary data.</text>
</comment>
<evidence type="ECO:0000259" key="10">
    <source>
        <dbReference type="Pfam" id="PF02665"/>
    </source>
</evidence>
<feature type="transmembrane region" description="Helical" evidence="9">
    <location>
        <begin position="114"/>
        <end position="135"/>
    </location>
</feature>
<name>A0A931IGN5_9NOCA</name>
<keyword evidence="2" id="KW-0813">Transport</keyword>
<evidence type="ECO:0000313" key="11">
    <source>
        <dbReference type="EMBL" id="MBH0780238.1"/>
    </source>
</evidence>
<keyword evidence="6 9" id="KW-1133">Transmembrane helix</keyword>
<dbReference type="EMBL" id="JADMLG010000014">
    <property type="protein sequence ID" value="MBH0780238.1"/>
    <property type="molecule type" value="Genomic_DNA"/>
</dbReference>
<dbReference type="PANTHER" id="PTHR30598">
    <property type="entry name" value="NITRATE REDUCTASE PRIVATE CHAPERONE, REDOX ENZYME MATURATION PROTEIN REMP FAMILY"/>
    <property type="match status" value="1"/>
</dbReference>
<dbReference type="Proteomes" id="UP000655751">
    <property type="component" value="Unassembled WGS sequence"/>
</dbReference>
<evidence type="ECO:0000256" key="8">
    <source>
        <dbReference type="ARBA" id="ARBA00023136"/>
    </source>
</evidence>
<organism evidence="11 12">
    <name type="scientific">Nocardia bovistercoris</name>
    <dbReference type="NCBI Taxonomy" id="2785916"/>
    <lineage>
        <taxon>Bacteria</taxon>
        <taxon>Bacillati</taxon>
        <taxon>Actinomycetota</taxon>
        <taxon>Actinomycetes</taxon>
        <taxon>Mycobacteriales</taxon>
        <taxon>Nocardiaceae</taxon>
        <taxon>Nocardia</taxon>
    </lineage>
</organism>
<evidence type="ECO:0000256" key="4">
    <source>
        <dbReference type="ARBA" id="ARBA00022692"/>
    </source>
</evidence>
<evidence type="ECO:0000313" key="12">
    <source>
        <dbReference type="Proteomes" id="UP000655751"/>
    </source>
</evidence>
<dbReference type="InterPro" id="IPR051936">
    <property type="entry name" value="Heme-iron_electron_transfer"/>
</dbReference>
<evidence type="ECO:0000256" key="5">
    <source>
        <dbReference type="ARBA" id="ARBA00022982"/>
    </source>
</evidence>
<keyword evidence="7" id="KW-0560">Oxidoreductase</keyword>